<evidence type="ECO:0000259" key="1">
    <source>
        <dbReference type="Pfam" id="PF14420"/>
    </source>
</evidence>
<dbReference type="PANTHER" id="PTHR38788:SF3">
    <property type="entry name" value="CLR5 DOMAIN-CONTAINING PROTEIN"/>
    <property type="match status" value="1"/>
</dbReference>
<reference evidence="2" key="1">
    <citation type="submission" date="2021-03" db="EMBL/GenBank/DDBJ databases">
        <authorList>
            <person name="Tagirdzhanova G."/>
        </authorList>
    </citation>
    <scope>NUCLEOTIDE SEQUENCE</scope>
</reference>
<feature type="domain" description="Clr5" evidence="1">
    <location>
        <begin position="14"/>
        <end position="65"/>
    </location>
</feature>
<comment type="caution">
    <text evidence="2">The sequence shown here is derived from an EMBL/GenBank/DDBJ whole genome shotgun (WGS) entry which is preliminary data.</text>
</comment>
<keyword evidence="3" id="KW-1185">Reference proteome</keyword>
<protein>
    <recommendedName>
        <fullName evidence="1">Clr5 domain-containing protein</fullName>
    </recommendedName>
</protein>
<proteinExistence type="predicted"/>
<evidence type="ECO:0000313" key="2">
    <source>
        <dbReference type="EMBL" id="CAF9903868.1"/>
    </source>
</evidence>
<dbReference type="AlphaFoldDB" id="A0A8H3EFW1"/>
<evidence type="ECO:0000313" key="3">
    <source>
        <dbReference type="Proteomes" id="UP000664169"/>
    </source>
</evidence>
<dbReference type="OrthoDB" id="5986190at2759"/>
<accession>A0A8H3EFW1</accession>
<organism evidence="2 3">
    <name type="scientific">Gomphillus americanus</name>
    <dbReference type="NCBI Taxonomy" id="1940652"/>
    <lineage>
        <taxon>Eukaryota</taxon>
        <taxon>Fungi</taxon>
        <taxon>Dikarya</taxon>
        <taxon>Ascomycota</taxon>
        <taxon>Pezizomycotina</taxon>
        <taxon>Lecanoromycetes</taxon>
        <taxon>OSLEUM clade</taxon>
        <taxon>Ostropomycetidae</taxon>
        <taxon>Ostropales</taxon>
        <taxon>Graphidaceae</taxon>
        <taxon>Gomphilloideae</taxon>
        <taxon>Gomphillus</taxon>
    </lineage>
</organism>
<dbReference type="Pfam" id="PF14420">
    <property type="entry name" value="Clr5"/>
    <property type="match status" value="1"/>
</dbReference>
<dbReference type="PANTHER" id="PTHR38788">
    <property type="entry name" value="CLR5 DOMAIN-CONTAINING PROTEIN"/>
    <property type="match status" value="1"/>
</dbReference>
<name>A0A8H3EFW1_9LECA</name>
<sequence length="624" mass="71682">MSDVGLRKKRLETDAWERHRQVIEHLYLDQGQPLEQVMAYMKSNHDFEATEQAYKKKLRRWKISKNIPAHAMECILLQMEARQEQGKESAIFWHGRPVDAEKIERSKQRMKRERKENPEKQIAPLDQATLRLIRIETPPPQSNAEIRQLPLRLDIPHVPAPMNVFNSNPNMMQNSNIQTIPSFTFTQYEPMMMDHTPVSATSSVSFFDGEGQGQIQTTQLPLSPILPASDFDLDALLGIDGDFDQLKFKLSMPGSSPDVQRALQRGNKLLQAGSALLPKTNIESMDVSRQENREAVGHYRAVLRQLSNGADATAIADSLRHISQIQANSSVPDLQPDESLADRERLLAGYHFLFGNDSPIYLRQVFEFCDKGRASTDPGRLNSQLAMFRTAIQKMLNMDLAIDKTESILGIVNTYFTKGLITQEELEYFFSRIIRHRPPTEWWKACENIRFVAQCLLDRGFYDRAEPYLLIIMKDAHKHLLAGDFFNEDQYAWLMFSTISSHICPGNVQYLSALSDLESDLRSRKRPSQFDCLELTCWILLATAYVNSLRATEEVIFMLREAELETRQDRPLQKSWHFIDGITSALYALSRHLRNYMHEHAAQYVSNVADNIGMRWAMPKLYAG</sequence>
<dbReference type="EMBL" id="CAJPDQ010000001">
    <property type="protein sequence ID" value="CAF9903868.1"/>
    <property type="molecule type" value="Genomic_DNA"/>
</dbReference>
<dbReference type="Proteomes" id="UP000664169">
    <property type="component" value="Unassembled WGS sequence"/>
</dbReference>
<gene>
    <name evidence="2" type="ORF">GOMPHAMPRED_000588</name>
</gene>
<dbReference type="InterPro" id="IPR025676">
    <property type="entry name" value="Clr5_dom"/>
</dbReference>